<dbReference type="EMBL" id="PITI01002684">
    <property type="protein sequence ID" value="TBT97841.1"/>
    <property type="molecule type" value="Genomic_DNA"/>
</dbReference>
<evidence type="ECO:0000313" key="2">
    <source>
        <dbReference type="Proteomes" id="UP000291404"/>
    </source>
</evidence>
<dbReference type="VEuPathDB" id="MicrosporidiaDB:CWI36_2684p0010"/>
<accession>A0A4V2JTX2</accession>
<protein>
    <recommendedName>
        <fullName evidence="3">Reverse transcriptase</fullName>
    </recommendedName>
</protein>
<proteinExistence type="predicted"/>
<reference evidence="1 2" key="1">
    <citation type="submission" date="2017-12" db="EMBL/GenBank/DDBJ databases">
        <authorList>
            <person name="Pombert J.-F."/>
            <person name="Haag K.L."/>
            <person name="Ebert D."/>
        </authorList>
    </citation>
    <scope>NUCLEOTIDE SEQUENCE [LARGE SCALE GENOMIC DNA]</scope>
    <source>
        <strain evidence="1">BE-OM-2</strain>
    </source>
</reference>
<dbReference type="Proteomes" id="UP000291404">
    <property type="component" value="Unassembled WGS sequence"/>
</dbReference>
<dbReference type="VEuPathDB" id="MicrosporidiaDB:CWI39_2203p0010"/>
<keyword evidence="2" id="KW-1185">Reference proteome</keyword>
<feature type="non-terminal residue" evidence="1">
    <location>
        <position position="1"/>
    </location>
</feature>
<sequence>IKTDVKIRCNRSDIFILDKRQNRITLIEVGITSQDSLQIVETEKLRKYDLLANELGRIYKFSAEIIPYIVTCDGIVAKYHKIYLKRLQISMNIKAYMQSIVLKKTAETIFFDRGRGFNSRLNAKESLKRRSLGVILGAEMHKQPEHSLKKVDNKEDGGKTEIKENTRSLILDGIVTVKESTKILTKNRI</sequence>
<evidence type="ECO:0000313" key="1">
    <source>
        <dbReference type="EMBL" id="TBT97841.1"/>
    </source>
</evidence>
<name>A0A4V2JTX2_9MICR</name>
<dbReference type="AlphaFoldDB" id="A0A4V2JTX2"/>
<organism evidence="1 2">
    <name type="scientific">Hamiltosporidium magnivora</name>
    <dbReference type="NCBI Taxonomy" id="148818"/>
    <lineage>
        <taxon>Eukaryota</taxon>
        <taxon>Fungi</taxon>
        <taxon>Fungi incertae sedis</taxon>
        <taxon>Microsporidia</taxon>
        <taxon>Dubosqiidae</taxon>
        <taxon>Hamiltosporidium</taxon>
    </lineage>
</organism>
<gene>
    <name evidence="1" type="ORF">CWI36_2684p0010</name>
</gene>
<comment type="caution">
    <text evidence="1">The sequence shown here is derived from an EMBL/GenBank/DDBJ whole genome shotgun (WGS) entry which is preliminary data.</text>
</comment>
<evidence type="ECO:0008006" key="3">
    <source>
        <dbReference type="Google" id="ProtNLM"/>
    </source>
</evidence>